<dbReference type="PROSITE" id="PS50042">
    <property type="entry name" value="CNMP_BINDING_3"/>
    <property type="match status" value="1"/>
</dbReference>
<name>A0A363NNQ6_9SPHI</name>
<dbReference type="InterPro" id="IPR014710">
    <property type="entry name" value="RmlC-like_jellyroll"/>
</dbReference>
<dbReference type="Proteomes" id="UP000250831">
    <property type="component" value="Unassembled WGS sequence"/>
</dbReference>
<dbReference type="CDD" id="cd00038">
    <property type="entry name" value="CAP_ED"/>
    <property type="match status" value="1"/>
</dbReference>
<dbReference type="Gene3D" id="2.60.120.10">
    <property type="entry name" value="Jelly Rolls"/>
    <property type="match status" value="1"/>
</dbReference>
<dbReference type="AlphaFoldDB" id="A0A363NNQ6"/>
<evidence type="ECO:0000313" key="2">
    <source>
        <dbReference type="EMBL" id="PUV22436.1"/>
    </source>
</evidence>
<evidence type="ECO:0000259" key="1">
    <source>
        <dbReference type="PROSITE" id="PS50042"/>
    </source>
</evidence>
<proteinExistence type="predicted"/>
<dbReference type="RefSeq" id="WP_108636080.1">
    <property type="nucleotide sequence ID" value="NZ_QCXX01000007.1"/>
</dbReference>
<dbReference type="SUPFAM" id="SSF51206">
    <property type="entry name" value="cAMP-binding domain-like"/>
    <property type="match status" value="1"/>
</dbReference>
<protein>
    <submittedName>
        <fullName evidence="2">Crp/Fnr family transcriptional regulator</fullName>
    </submittedName>
</protein>
<comment type="caution">
    <text evidence="2">The sequence shown here is derived from an EMBL/GenBank/DDBJ whole genome shotgun (WGS) entry which is preliminary data.</text>
</comment>
<keyword evidence="3" id="KW-1185">Reference proteome</keyword>
<dbReference type="EMBL" id="QCXX01000007">
    <property type="protein sequence ID" value="PUV22436.1"/>
    <property type="molecule type" value="Genomic_DNA"/>
</dbReference>
<organism evidence="2 3">
    <name type="scientific">Sphingobacterium athyrii</name>
    <dbReference type="NCBI Taxonomy" id="2152717"/>
    <lineage>
        <taxon>Bacteria</taxon>
        <taxon>Pseudomonadati</taxon>
        <taxon>Bacteroidota</taxon>
        <taxon>Sphingobacteriia</taxon>
        <taxon>Sphingobacteriales</taxon>
        <taxon>Sphingobacteriaceae</taxon>
        <taxon>Sphingobacterium</taxon>
    </lineage>
</organism>
<accession>A0A363NNQ6</accession>
<dbReference type="OrthoDB" id="680421at2"/>
<dbReference type="InterPro" id="IPR000595">
    <property type="entry name" value="cNMP-bd_dom"/>
</dbReference>
<reference evidence="2 3" key="1">
    <citation type="submission" date="2018-04" db="EMBL/GenBank/DDBJ databases">
        <title>Sphingobacterium sp. M46 Genome.</title>
        <authorList>
            <person name="Cheng J."/>
            <person name="Li Y."/>
        </authorList>
    </citation>
    <scope>NUCLEOTIDE SEQUENCE [LARGE SCALE GENOMIC DNA]</scope>
    <source>
        <strain evidence="2 3">M46</strain>
    </source>
</reference>
<dbReference type="Pfam" id="PF00027">
    <property type="entry name" value="cNMP_binding"/>
    <property type="match status" value="1"/>
</dbReference>
<sequence>MDQLLYLRRMGWGNFTFGKMGEKVVISLADCFQGYHFLNPLSIDRLEQISEKLICKRNSVLIRQDKIQKDIYFLASGLARVYYETADRQITLDFVSPGGTLISMNSYVHDTPGYENIDLLEDSIVYKIDQKKLFMLYESDIAIANWGRKMAELEFIKAEQRTMSKLFNTAQERYAELLEKYPQYIQRIKLGYIASYLGVSQVTLSRIRANIL</sequence>
<gene>
    <name evidence="2" type="ORF">DCO56_23070</name>
</gene>
<dbReference type="InterPro" id="IPR018490">
    <property type="entry name" value="cNMP-bd_dom_sf"/>
</dbReference>
<feature type="domain" description="Cyclic nucleotide-binding" evidence="1">
    <location>
        <begin position="16"/>
        <end position="133"/>
    </location>
</feature>
<evidence type="ECO:0000313" key="3">
    <source>
        <dbReference type="Proteomes" id="UP000250831"/>
    </source>
</evidence>